<dbReference type="SMART" id="SM00460">
    <property type="entry name" value="TGc"/>
    <property type="match status" value="1"/>
</dbReference>
<feature type="compositionally biased region" description="Basic residues" evidence="1">
    <location>
        <begin position="460"/>
        <end position="470"/>
    </location>
</feature>
<dbReference type="Gene3D" id="3.10.620.30">
    <property type="match status" value="1"/>
</dbReference>
<name>Q73XT8_MYCPA</name>
<feature type="compositionally biased region" description="Basic and acidic residues" evidence="1">
    <location>
        <begin position="277"/>
        <end position="292"/>
    </location>
</feature>
<organism evidence="3 4">
    <name type="scientific">Mycolicibacterium paratuberculosis (strain ATCC BAA-968 / K-10)</name>
    <name type="common">Mycobacterium paratuberculosis</name>
    <dbReference type="NCBI Taxonomy" id="262316"/>
    <lineage>
        <taxon>Bacteria</taxon>
        <taxon>Bacillati</taxon>
        <taxon>Actinomycetota</taxon>
        <taxon>Actinomycetes</taxon>
        <taxon>Mycobacteriales</taxon>
        <taxon>Mycobacteriaceae</taxon>
        <taxon>Mycobacterium</taxon>
        <taxon>Mycobacterium avium complex (MAC)</taxon>
    </lineage>
</organism>
<dbReference type="PANTHER" id="PTHR33490:SF6">
    <property type="entry name" value="SLL1049 PROTEIN"/>
    <property type="match status" value="1"/>
</dbReference>
<dbReference type="AlphaFoldDB" id="Q73XT8"/>
<feature type="compositionally biased region" description="Low complexity" evidence="1">
    <location>
        <begin position="393"/>
        <end position="411"/>
    </location>
</feature>
<feature type="domain" description="Transglutaminase-like" evidence="2">
    <location>
        <begin position="167"/>
        <end position="234"/>
    </location>
</feature>
<proteinExistence type="predicted"/>
<reference evidence="3 4" key="1">
    <citation type="journal article" date="2005" name="Proc. Natl. Acad. Sci. U.S.A.">
        <title>The complete genome sequence of Mycobacterium avium subspecies paratuberculosis.</title>
        <authorList>
            <person name="Li L."/>
            <person name="Bannantine J.P."/>
            <person name="Zhang Q."/>
            <person name="Amonsin A."/>
            <person name="May B.J."/>
            <person name="Alt D."/>
            <person name="Banerji N."/>
            <person name="Kanjilal S."/>
            <person name="Kapur V."/>
        </authorList>
    </citation>
    <scope>NUCLEOTIDE SEQUENCE [LARGE SCALE GENOMIC DNA]</scope>
    <source>
        <strain evidence="4">ATCC BAA-968 / K-10</strain>
    </source>
</reference>
<protein>
    <recommendedName>
        <fullName evidence="2">Transglutaminase-like domain-containing protein</fullName>
    </recommendedName>
</protein>
<dbReference type="EMBL" id="AE016958">
    <property type="protein sequence ID" value="AAS04538.1"/>
    <property type="molecule type" value="Genomic_DNA"/>
</dbReference>
<dbReference type="Pfam" id="PF01841">
    <property type="entry name" value="Transglut_core"/>
    <property type="match status" value="1"/>
</dbReference>
<dbReference type="Proteomes" id="UP000000580">
    <property type="component" value="Chromosome"/>
</dbReference>
<dbReference type="InterPro" id="IPR038765">
    <property type="entry name" value="Papain-like_cys_pep_sf"/>
</dbReference>
<keyword evidence="4" id="KW-1185">Reference proteome</keyword>
<feature type="compositionally biased region" description="Basic residues" evidence="1">
    <location>
        <begin position="312"/>
        <end position="329"/>
    </location>
</feature>
<feature type="region of interest" description="Disordered" evidence="1">
    <location>
        <begin position="310"/>
        <end position="478"/>
    </location>
</feature>
<evidence type="ECO:0000313" key="4">
    <source>
        <dbReference type="Proteomes" id="UP000000580"/>
    </source>
</evidence>
<feature type="compositionally biased region" description="Basic residues" evidence="1">
    <location>
        <begin position="428"/>
        <end position="438"/>
    </location>
</feature>
<dbReference type="InterPro" id="IPR013589">
    <property type="entry name" value="Bac_transglu_N"/>
</dbReference>
<evidence type="ECO:0000256" key="1">
    <source>
        <dbReference type="SAM" id="MobiDB-lite"/>
    </source>
</evidence>
<dbReference type="eggNOG" id="COG1305">
    <property type="taxonomic scope" value="Bacteria"/>
</dbReference>
<feature type="region of interest" description="Disordered" evidence="1">
    <location>
        <begin position="276"/>
        <end position="298"/>
    </location>
</feature>
<dbReference type="PANTHER" id="PTHR33490">
    <property type="entry name" value="BLR5614 PROTEIN-RELATED"/>
    <property type="match status" value="1"/>
</dbReference>
<evidence type="ECO:0000259" key="2">
    <source>
        <dbReference type="SMART" id="SM00460"/>
    </source>
</evidence>
<gene>
    <name evidence="3" type="ordered locus">MAP_2221c</name>
</gene>
<dbReference type="STRING" id="262316.MAP_2221c"/>
<evidence type="ECO:0000313" key="3">
    <source>
        <dbReference type="EMBL" id="AAS04538.1"/>
    </source>
</evidence>
<dbReference type="InterPro" id="IPR002931">
    <property type="entry name" value="Transglutaminase-like"/>
</dbReference>
<feature type="compositionally biased region" description="Low complexity" evidence="1">
    <location>
        <begin position="449"/>
        <end position="459"/>
    </location>
</feature>
<dbReference type="KEGG" id="mpa:MAP_2221c"/>
<dbReference type="SUPFAM" id="SSF54001">
    <property type="entry name" value="Cysteine proteinases"/>
    <property type="match status" value="1"/>
</dbReference>
<dbReference type="Pfam" id="PF08379">
    <property type="entry name" value="Bact_transglu_N"/>
    <property type="match status" value="1"/>
</dbReference>
<dbReference type="HOGENOM" id="CLU_534018_0_0_11"/>
<sequence>MWRLRVVHTTGYAYQSPVTASYNEARLTPRSNNRQNVILNRVETIPATRSYRYIDYWGTAVTAFDLHAPHTDLTVMSSSVVETERAERPATELGWGDLHSEAVIDRFDELLRPTGHVPASKRVASVAKKIAKSHDPAEAVVAVGDWVRGELEYLPGTTSVHSSGLDALKEGRGVCQDFVHLSLMLLRSMGIPSHYVSGYLHPKRDAVVGDTVDGRSHAWIEAWTGAWWSYDPTNDAEITEQYVGVGAGRDYADVSPLKGIYSGEGATDLDVIVEVTRSPDQRRSRRRSGETHGRHRAPRLRVAAAVAALRRPAGRRARRRGRDGRRHAAAVRPGGRGGGLCSRPAGCRAGDRRRDVRVVGPAGALRGDGRRPVAPPRGRPDDRRDHAHRRNPGGRIARPGRIARLDAVPAGGHRGHGGGGGAVPAGVSHRRAGAHRGAGRVGRRDGGARPDPGGAAPARRAGRSGHGRTRRVGDRGADLARAGRDLAGRAGGGAGLAGGRGNCFAGQGLW</sequence>
<accession>Q73XT8</accession>